<accession>A0A224YCJ9</accession>
<sequence>MGRSMWSTRIHGITYAMPLRTQRKQYKTSLLSAHGKRAIAANANGGKVSLVCGQSTRRTKRRDVSTFPLKTSLAGTHRLEGNADRPLRTHVHNLAHTRNHTLDVRPFHLPQRPRRRGDVVIKLFREKHFSLAVSLLS</sequence>
<reference evidence="1" key="1">
    <citation type="journal article" date="2017" name="Parasit. Vectors">
        <title>Sialotranscriptomics of Rhipicephalus zambeziensis reveals intricate expression profiles of secretory proteins and suggests tight temporal transcriptional regulation during blood-feeding.</title>
        <authorList>
            <person name="de Castro M.H."/>
            <person name="de Klerk D."/>
            <person name="Pienaar R."/>
            <person name="Rees D.J.G."/>
            <person name="Mans B.J."/>
        </authorList>
    </citation>
    <scope>NUCLEOTIDE SEQUENCE</scope>
    <source>
        <tissue evidence="1">Salivary glands</tissue>
    </source>
</reference>
<protein>
    <submittedName>
        <fullName evidence="1">Uncharacterized protein</fullName>
    </submittedName>
</protein>
<proteinExistence type="predicted"/>
<evidence type="ECO:0000313" key="1">
    <source>
        <dbReference type="EMBL" id="MAA14635.1"/>
    </source>
</evidence>
<dbReference type="EMBL" id="GFPF01003489">
    <property type="protein sequence ID" value="MAA14635.1"/>
    <property type="molecule type" value="Transcribed_RNA"/>
</dbReference>
<name>A0A224YCJ9_9ACAR</name>
<dbReference type="AlphaFoldDB" id="A0A224YCJ9"/>
<organism evidence="1">
    <name type="scientific">Rhipicephalus zambeziensis</name>
    <dbReference type="NCBI Taxonomy" id="60191"/>
    <lineage>
        <taxon>Eukaryota</taxon>
        <taxon>Metazoa</taxon>
        <taxon>Ecdysozoa</taxon>
        <taxon>Arthropoda</taxon>
        <taxon>Chelicerata</taxon>
        <taxon>Arachnida</taxon>
        <taxon>Acari</taxon>
        <taxon>Parasitiformes</taxon>
        <taxon>Ixodida</taxon>
        <taxon>Ixodoidea</taxon>
        <taxon>Ixodidae</taxon>
        <taxon>Rhipicephalinae</taxon>
        <taxon>Rhipicephalus</taxon>
        <taxon>Rhipicephalus</taxon>
    </lineage>
</organism>